<keyword evidence="2" id="KW-1185">Reference proteome</keyword>
<dbReference type="Proteomes" id="UP000268162">
    <property type="component" value="Unassembled WGS sequence"/>
</dbReference>
<protein>
    <submittedName>
        <fullName evidence="1">Uncharacterized protein</fullName>
    </submittedName>
</protein>
<sequence>MDMVFSHSALSQFALTLTTQSFQKLTDGGNDQAAAKHMHNIATFFDRYVYWGDRSNISSDEETDSVDSQPDDFIQMHCSNYIYCMGTYGLDNAYNYLVDYWLELDCINKHTSTNQVLNQAPDPLMELNMHDPMSACKVIVFMPFIFNLSKEGYGMTVAKDLLEAKYQDKYRFLDLVES</sequence>
<evidence type="ECO:0000313" key="1">
    <source>
        <dbReference type="EMBL" id="RKP33490.1"/>
    </source>
</evidence>
<dbReference type="EMBL" id="ML003816">
    <property type="protein sequence ID" value="RKP33490.1"/>
    <property type="molecule type" value="Genomic_DNA"/>
</dbReference>
<dbReference type="AlphaFoldDB" id="A0A4P9ZMH4"/>
<name>A0A4P9ZMH4_9FUNG</name>
<proteinExistence type="predicted"/>
<organism evidence="1 2">
    <name type="scientific">Dimargaris cristalligena</name>
    <dbReference type="NCBI Taxonomy" id="215637"/>
    <lineage>
        <taxon>Eukaryota</taxon>
        <taxon>Fungi</taxon>
        <taxon>Fungi incertae sedis</taxon>
        <taxon>Zoopagomycota</taxon>
        <taxon>Kickxellomycotina</taxon>
        <taxon>Dimargaritomycetes</taxon>
        <taxon>Dimargaritales</taxon>
        <taxon>Dimargaritaceae</taxon>
        <taxon>Dimargaris</taxon>
    </lineage>
</organism>
<accession>A0A4P9ZMH4</accession>
<reference evidence="2" key="1">
    <citation type="journal article" date="2018" name="Nat. Microbiol.">
        <title>Leveraging single-cell genomics to expand the fungal tree of life.</title>
        <authorList>
            <person name="Ahrendt S.R."/>
            <person name="Quandt C.A."/>
            <person name="Ciobanu D."/>
            <person name="Clum A."/>
            <person name="Salamov A."/>
            <person name="Andreopoulos B."/>
            <person name="Cheng J.F."/>
            <person name="Woyke T."/>
            <person name="Pelin A."/>
            <person name="Henrissat B."/>
            <person name="Reynolds N.K."/>
            <person name="Benny G.L."/>
            <person name="Smith M.E."/>
            <person name="James T.Y."/>
            <person name="Grigoriev I.V."/>
        </authorList>
    </citation>
    <scope>NUCLEOTIDE SEQUENCE [LARGE SCALE GENOMIC DNA]</scope>
    <source>
        <strain evidence="2">RSA 468</strain>
    </source>
</reference>
<gene>
    <name evidence="1" type="ORF">BJ085DRAFT_33319</name>
</gene>
<evidence type="ECO:0000313" key="2">
    <source>
        <dbReference type="Proteomes" id="UP000268162"/>
    </source>
</evidence>